<evidence type="ECO:0000313" key="3">
    <source>
        <dbReference type="Proteomes" id="UP001323405"/>
    </source>
</evidence>
<keyword evidence="3" id="KW-1185">Reference proteome</keyword>
<proteinExistence type="predicted"/>
<accession>A0ABR0GAZ9</accession>
<comment type="caution">
    <text evidence="2">The sequence shown here is derived from an EMBL/GenBank/DDBJ whole genome shotgun (WGS) entry which is preliminary data.</text>
</comment>
<evidence type="ECO:0000256" key="1">
    <source>
        <dbReference type="SAM" id="MobiDB-lite"/>
    </source>
</evidence>
<dbReference type="GeneID" id="87907588"/>
<dbReference type="EMBL" id="JAFFHA010000007">
    <property type="protein sequence ID" value="KAK4652903.1"/>
    <property type="molecule type" value="Genomic_DNA"/>
</dbReference>
<name>A0ABR0GAZ9_9PEZI</name>
<sequence>MDFVDIPLFPKSDDDDSFRTRRDPNQAFDTENPTTMITRGNHGGVVRTRAVLTKVHAGTITKGGPRGTLLVFEFRFQSPNKRRFTNAKLIVEFEDSSGRNDYTLDPVVCKIVPNGSFALNRAESKSDISKKFTGSLGSGLDGIVEASLGFEWEVSREITKEHYTSLTGIPSNEREDEYGEDNSAIWELDEDEELAKKAGIPRYLRTAVLLRHPHNRSFLVKLSVETKVDFGTDIRTFFGMGQTEAVDPVNIDPAKLEQTVEELENMAELKSVDVAFATPLKTNN</sequence>
<dbReference type="Proteomes" id="UP001323405">
    <property type="component" value="Unassembled WGS sequence"/>
</dbReference>
<reference evidence="2 3" key="1">
    <citation type="journal article" date="2023" name="bioRxiv">
        <title>High-quality genome assemblies of four members of thePodospora anserinaspecies complex.</title>
        <authorList>
            <person name="Ament-Velasquez S.L."/>
            <person name="Vogan A.A."/>
            <person name="Wallerman O."/>
            <person name="Hartmann F."/>
            <person name="Gautier V."/>
            <person name="Silar P."/>
            <person name="Giraud T."/>
            <person name="Johannesson H."/>
        </authorList>
    </citation>
    <scope>NUCLEOTIDE SEQUENCE [LARGE SCALE GENOMIC DNA]</scope>
    <source>
        <strain evidence="2 3">CBS 415.72m</strain>
    </source>
</reference>
<dbReference type="RefSeq" id="XP_062741878.1">
    <property type="nucleotide sequence ID" value="XM_062887681.1"/>
</dbReference>
<organism evidence="2 3">
    <name type="scientific">Podospora pseudocomata</name>
    <dbReference type="NCBI Taxonomy" id="2093779"/>
    <lineage>
        <taxon>Eukaryota</taxon>
        <taxon>Fungi</taxon>
        <taxon>Dikarya</taxon>
        <taxon>Ascomycota</taxon>
        <taxon>Pezizomycotina</taxon>
        <taxon>Sordariomycetes</taxon>
        <taxon>Sordariomycetidae</taxon>
        <taxon>Sordariales</taxon>
        <taxon>Podosporaceae</taxon>
        <taxon>Podospora</taxon>
    </lineage>
</organism>
<gene>
    <name evidence="2" type="ORF">QC762_207720</name>
</gene>
<protein>
    <submittedName>
        <fullName evidence="2">Uncharacterized protein</fullName>
    </submittedName>
</protein>
<evidence type="ECO:0000313" key="2">
    <source>
        <dbReference type="EMBL" id="KAK4652903.1"/>
    </source>
</evidence>
<feature type="region of interest" description="Disordered" evidence="1">
    <location>
        <begin position="1"/>
        <end position="34"/>
    </location>
</feature>